<name>A0A5B8JGD9_9MOLU</name>
<keyword evidence="9 11" id="KW-0472">Membrane</keyword>
<feature type="transmembrane region" description="Helical" evidence="11">
    <location>
        <begin position="102"/>
        <end position="123"/>
    </location>
</feature>
<evidence type="ECO:0000256" key="1">
    <source>
        <dbReference type="ARBA" id="ARBA00004141"/>
    </source>
</evidence>
<feature type="domain" description="Ion transport" evidence="12">
    <location>
        <begin position="37"/>
        <end position="298"/>
    </location>
</feature>
<evidence type="ECO:0000256" key="6">
    <source>
        <dbReference type="ARBA" id="ARBA00022958"/>
    </source>
</evidence>
<feature type="transmembrane region" description="Helical" evidence="11">
    <location>
        <begin position="34"/>
        <end position="55"/>
    </location>
</feature>
<evidence type="ECO:0000256" key="3">
    <source>
        <dbReference type="ARBA" id="ARBA00022538"/>
    </source>
</evidence>
<dbReference type="PANTHER" id="PTHR11537">
    <property type="entry name" value="VOLTAGE-GATED POTASSIUM CHANNEL"/>
    <property type="match status" value="1"/>
</dbReference>
<evidence type="ECO:0000256" key="7">
    <source>
        <dbReference type="ARBA" id="ARBA00022989"/>
    </source>
</evidence>
<dbReference type="GO" id="GO:0008076">
    <property type="term" value="C:voltage-gated potassium channel complex"/>
    <property type="evidence" value="ECO:0007669"/>
    <property type="project" value="InterPro"/>
</dbReference>
<feature type="transmembrane region" description="Helical" evidence="11">
    <location>
        <begin position="143"/>
        <end position="161"/>
    </location>
</feature>
<keyword evidence="10 13" id="KW-0407">Ion channel</keyword>
<dbReference type="PANTHER" id="PTHR11537:SF254">
    <property type="entry name" value="POTASSIUM VOLTAGE-GATED CHANNEL PROTEIN SHAB"/>
    <property type="match status" value="1"/>
</dbReference>
<keyword evidence="3" id="KW-0633">Potassium transport</keyword>
<evidence type="ECO:0000259" key="12">
    <source>
        <dbReference type="Pfam" id="PF00520"/>
    </source>
</evidence>
<sequence>MNIFNNKIMRIINTIVTSDSDIKKLRLNKKQTHLIKFAQLFYIALIVFTVIFSFISFAFKGQEFKNIIITVNVLTFFVLLADYILHWITYPIRSEKSSKIRSLISFPFTGVGLLLLICLLPSLSALQYLHLETNQVYKYFETLTFIRVIRLIFILKIFPPFKILINVFKEQKLILNYVFIFIIILIFVFALIIWKNEVEWLENETLIQTEKWFNSQNITLSHTSEEFINKYNEIKDSLSSNVVTNLFDALYFSTITLTTIGYGDFSPHAATSKFIVIVISIIGIAIFTIPSGIVAGSIMNNMSVMVDKKTKKKEKESKNSENK</sequence>
<gene>
    <name evidence="13" type="ORF">FOY43_01260</name>
</gene>
<evidence type="ECO:0000313" key="13">
    <source>
        <dbReference type="EMBL" id="QDY88293.1"/>
    </source>
</evidence>
<comment type="subcellular location">
    <subcellularLocation>
        <location evidence="1">Membrane</location>
        <topology evidence="1">Multi-pass membrane protein</topology>
    </subcellularLocation>
</comment>
<dbReference type="InterPro" id="IPR028325">
    <property type="entry name" value="VG_K_chnl"/>
</dbReference>
<keyword evidence="2" id="KW-0813">Transport</keyword>
<keyword evidence="5" id="KW-0631">Potassium channel</keyword>
<proteinExistence type="predicted"/>
<dbReference type="Gene3D" id="1.10.287.70">
    <property type="match status" value="1"/>
</dbReference>
<reference evidence="14" key="1">
    <citation type="submission" date="2019-07" db="EMBL/GenBank/DDBJ databases">
        <title>Complete genome sequences of three Mycoplasma sp. 1220 strains.</title>
        <authorList>
            <person name="Grozner D."/>
            <person name="Forro B."/>
            <person name="Kovacs A.B."/>
            <person name="Marton S."/>
            <person name="Banyai K."/>
            <person name="Kreizinger Z."/>
            <person name="Sulyok K.M."/>
            <person name="Gyuranecz M."/>
        </authorList>
    </citation>
    <scope>NUCLEOTIDE SEQUENCE [LARGE SCALE GENOMIC DNA]</scope>
    <source>
        <strain evidence="14">MYCAV93</strain>
    </source>
</reference>
<dbReference type="Pfam" id="PF00520">
    <property type="entry name" value="Ion_trans"/>
    <property type="match status" value="1"/>
</dbReference>
<evidence type="ECO:0000256" key="5">
    <source>
        <dbReference type="ARBA" id="ARBA00022826"/>
    </source>
</evidence>
<evidence type="ECO:0000256" key="11">
    <source>
        <dbReference type="SAM" id="Phobius"/>
    </source>
</evidence>
<dbReference type="EMBL" id="CP041663">
    <property type="protein sequence ID" value="QDY88293.1"/>
    <property type="molecule type" value="Genomic_DNA"/>
</dbReference>
<feature type="transmembrane region" description="Helical" evidence="11">
    <location>
        <begin position="173"/>
        <end position="194"/>
    </location>
</feature>
<evidence type="ECO:0000313" key="14">
    <source>
        <dbReference type="Proteomes" id="UP000317512"/>
    </source>
</evidence>
<feature type="transmembrane region" description="Helical" evidence="11">
    <location>
        <begin position="274"/>
        <end position="299"/>
    </location>
</feature>
<dbReference type="SUPFAM" id="SSF81324">
    <property type="entry name" value="Voltage-gated potassium channels"/>
    <property type="match status" value="1"/>
</dbReference>
<evidence type="ECO:0000256" key="4">
    <source>
        <dbReference type="ARBA" id="ARBA00022692"/>
    </source>
</evidence>
<evidence type="ECO:0000256" key="9">
    <source>
        <dbReference type="ARBA" id="ARBA00023136"/>
    </source>
</evidence>
<dbReference type="GO" id="GO:0005249">
    <property type="term" value="F:voltage-gated potassium channel activity"/>
    <property type="evidence" value="ECO:0007669"/>
    <property type="project" value="InterPro"/>
</dbReference>
<evidence type="ECO:0000256" key="10">
    <source>
        <dbReference type="ARBA" id="ARBA00023303"/>
    </source>
</evidence>
<evidence type="ECO:0000256" key="8">
    <source>
        <dbReference type="ARBA" id="ARBA00023065"/>
    </source>
</evidence>
<dbReference type="InterPro" id="IPR005821">
    <property type="entry name" value="Ion_trans_dom"/>
</dbReference>
<dbReference type="RefSeq" id="WP_146308763.1">
    <property type="nucleotide sequence ID" value="NZ_CP041663.1"/>
</dbReference>
<dbReference type="OrthoDB" id="9781411at2"/>
<dbReference type="Proteomes" id="UP000317512">
    <property type="component" value="Chromosome"/>
</dbReference>
<evidence type="ECO:0000256" key="2">
    <source>
        <dbReference type="ARBA" id="ARBA00022448"/>
    </source>
</evidence>
<dbReference type="PRINTS" id="PR00169">
    <property type="entry name" value="KCHANNEL"/>
</dbReference>
<feature type="transmembrane region" description="Helical" evidence="11">
    <location>
        <begin position="67"/>
        <end position="90"/>
    </location>
</feature>
<keyword evidence="6" id="KW-0630">Potassium</keyword>
<keyword evidence="4 11" id="KW-0812">Transmembrane</keyword>
<keyword evidence="7 11" id="KW-1133">Transmembrane helix</keyword>
<organism evidence="13 14">
    <name type="scientific">Mycoplasma anserisalpingitidis</name>
    <dbReference type="NCBI Taxonomy" id="519450"/>
    <lineage>
        <taxon>Bacteria</taxon>
        <taxon>Bacillati</taxon>
        <taxon>Mycoplasmatota</taxon>
        <taxon>Mollicutes</taxon>
        <taxon>Mycoplasmataceae</taxon>
        <taxon>Mycoplasma</taxon>
    </lineage>
</organism>
<dbReference type="AlphaFoldDB" id="A0A5B8JGD9"/>
<protein>
    <submittedName>
        <fullName evidence="13">Two pore domain potassium channel family protein</fullName>
    </submittedName>
</protein>
<accession>A0A5B8JGD9</accession>
<dbReference type="GO" id="GO:0001508">
    <property type="term" value="P:action potential"/>
    <property type="evidence" value="ECO:0007669"/>
    <property type="project" value="TreeGrafter"/>
</dbReference>
<keyword evidence="8" id="KW-0406">Ion transport</keyword>